<dbReference type="PROSITE" id="PS50830">
    <property type="entry name" value="TNASE_3"/>
    <property type="match status" value="1"/>
</dbReference>
<evidence type="ECO:0000259" key="2">
    <source>
        <dbReference type="PROSITE" id="PS50830"/>
    </source>
</evidence>
<dbReference type="PANTHER" id="PTHR12302:SF17">
    <property type="entry name" value="STAPHYLOCOCCAL-LIKE NUCLEASE CAN3-RELATED"/>
    <property type="match status" value="1"/>
</dbReference>
<name>A0A848AXR3_9BACT</name>
<dbReference type="GO" id="GO:0003676">
    <property type="term" value="F:nucleic acid binding"/>
    <property type="evidence" value="ECO:0007669"/>
    <property type="project" value="InterPro"/>
</dbReference>
<reference evidence="3 4" key="1">
    <citation type="submission" date="2020-04" db="EMBL/GenBank/DDBJ databases">
        <authorList>
            <person name="Hitch T.C.A."/>
            <person name="Wylensek D."/>
            <person name="Clavel T."/>
        </authorList>
    </citation>
    <scope>NUCLEOTIDE SEQUENCE [LARGE SCALE GENOMIC DNA]</scope>
    <source>
        <strain evidence="3 4">COR2-253-APC-1A</strain>
    </source>
</reference>
<organism evidence="3 4">
    <name type="scientific">Victivallis vadensis</name>
    <dbReference type="NCBI Taxonomy" id="172901"/>
    <lineage>
        <taxon>Bacteria</taxon>
        <taxon>Pseudomonadati</taxon>
        <taxon>Lentisphaerota</taxon>
        <taxon>Lentisphaeria</taxon>
        <taxon>Victivallales</taxon>
        <taxon>Victivallaceae</taxon>
        <taxon>Victivallis</taxon>
    </lineage>
</organism>
<dbReference type="SUPFAM" id="SSF50199">
    <property type="entry name" value="Staphylococcal nuclease"/>
    <property type="match status" value="1"/>
</dbReference>
<gene>
    <name evidence="3" type="ORF">HF882_17900</name>
</gene>
<dbReference type="Gene3D" id="2.40.50.90">
    <property type="match status" value="1"/>
</dbReference>
<dbReference type="EMBL" id="JABAEW010000047">
    <property type="protein sequence ID" value="NMD88464.1"/>
    <property type="molecule type" value="Genomic_DNA"/>
</dbReference>
<dbReference type="GO" id="GO:0004518">
    <property type="term" value="F:nuclease activity"/>
    <property type="evidence" value="ECO:0007669"/>
    <property type="project" value="InterPro"/>
</dbReference>
<proteinExistence type="predicted"/>
<dbReference type="AlphaFoldDB" id="A0A848AXR3"/>
<evidence type="ECO:0000313" key="3">
    <source>
        <dbReference type="EMBL" id="NMD88464.1"/>
    </source>
</evidence>
<dbReference type="InterPro" id="IPR002071">
    <property type="entry name" value="Thermonucl_AS"/>
</dbReference>
<feature type="domain" description="TNase-like" evidence="2">
    <location>
        <begin position="1"/>
        <end position="117"/>
    </location>
</feature>
<dbReference type="PROSITE" id="PS01123">
    <property type="entry name" value="TNASE_1"/>
    <property type="match status" value="1"/>
</dbReference>
<accession>A0A848AXR3</accession>
<dbReference type="Proteomes" id="UP000576225">
    <property type="component" value="Unassembled WGS sequence"/>
</dbReference>
<protein>
    <submittedName>
        <fullName evidence="3">Thermonuclease family protein</fullName>
    </submittedName>
</protein>
<dbReference type="InterPro" id="IPR035437">
    <property type="entry name" value="SNase_OB-fold_sf"/>
</dbReference>
<evidence type="ECO:0000256" key="1">
    <source>
        <dbReference type="SAM" id="MobiDB-lite"/>
    </source>
</evidence>
<feature type="compositionally biased region" description="Basic and acidic residues" evidence="1">
    <location>
        <begin position="135"/>
        <end position="145"/>
    </location>
</feature>
<comment type="caution">
    <text evidence="3">The sequence shown here is derived from an EMBL/GenBank/DDBJ whole genome shotgun (WGS) entry which is preliminary data.</text>
</comment>
<evidence type="ECO:0000313" key="4">
    <source>
        <dbReference type="Proteomes" id="UP000576225"/>
    </source>
</evidence>
<dbReference type="SMART" id="SM00318">
    <property type="entry name" value="SNc"/>
    <property type="match status" value="1"/>
</dbReference>
<sequence length="153" mass="17763">MLWIHDGDTVSVAAPNGLWFKVRLWGVDAPELDQPGGRDSMMALIRLVGRKQVTIDIKDRDRYGRLVGVIIYRKKDINLEMLKLGQAWYYKQYAPKQKSYAEAEAEAREKRRGLWSESDPVAPWEWRKQQRQKKKPDTPKMERPAGELVKPAA</sequence>
<dbReference type="Pfam" id="PF00565">
    <property type="entry name" value="SNase"/>
    <property type="match status" value="1"/>
</dbReference>
<dbReference type="InterPro" id="IPR016071">
    <property type="entry name" value="Staphylococal_nuclease_OB-fold"/>
</dbReference>
<feature type="region of interest" description="Disordered" evidence="1">
    <location>
        <begin position="111"/>
        <end position="153"/>
    </location>
</feature>
<dbReference type="GO" id="GO:0005737">
    <property type="term" value="C:cytoplasm"/>
    <property type="evidence" value="ECO:0007669"/>
    <property type="project" value="TreeGrafter"/>
</dbReference>
<dbReference type="PANTHER" id="PTHR12302">
    <property type="entry name" value="EBNA2 BINDING PROTEIN P100"/>
    <property type="match status" value="1"/>
</dbReference>
<dbReference type="RefSeq" id="WP_168963571.1">
    <property type="nucleotide sequence ID" value="NZ_JABAEW010000047.1"/>
</dbReference>